<protein>
    <submittedName>
        <fullName evidence="1">Uncharacterized protein</fullName>
    </submittedName>
</protein>
<gene>
    <name evidence="1" type="primary">57</name>
    <name evidence="1" type="ORF">SEA_SICARIUS2_57</name>
</gene>
<organism evidence="1 2">
    <name type="scientific">Arthrobacter phage Sicarius2</name>
    <dbReference type="NCBI Taxonomy" id="2836090"/>
    <lineage>
        <taxon>Viruses</taxon>
        <taxon>Duplodnaviria</taxon>
        <taxon>Heunggongvirae</taxon>
        <taxon>Uroviricota</taxon>
        <taxon>Caudoviricetes</taxon>
        <taxon>Berryhillviridae</taxon>
        <taxon>Sicariusvirus</taxon>
        <taxon>Sicariusvirus sicarius2</taxon>
    </lineage>
</organism>
<evidence type="ECO:0000313" key="1">
    <source>
        <dbReference type="EMBL" id="QWY81962.1"/>
    </source>
</evidence>
<reference evidence="1" key="1">
    <citation type="submission" date="2021-04" db="EMBL/GenBank/DDBJ databases">
        <authorList>
            <person name="Black C."/>
            <person name="Barkhordar M.H."/>
            <person name="Chen C."/>
            <person name="Chin S.C."/>
            <person name="Fang R."/>
            <person name="Fontenot L.A."/>
            <person name="Fulinara C.P."/>
            <person name="Gaeta R."/>
            <person name="Hong M.-L.O."/>
            <person name="Jiang B.L."/>
            <person name="Kapinos A."/>
            <person name="Komaranchath M."/>
            <person name="Lan W.C."/>
            <person name="Mirjafari-Firoozabadi S.-A."/>
            <person name="Padua J.-W.P."/>
            <person name="Ramarapu R."/>
            <person name="Santana M.G."/>
            <person name="Shaffer R.D."/>
            <person name="Soumakis M."/>
            <person name="Torres N.C."/>
            <person name="Tseng A."/>
            <person name="Venkatesh S."/>
            <person name="Wang V."/>
            <person name="Yanovsky A.O."/>
            <person name="Nguyen M.A."/>
            <person name="Swift C.M."/>
            <person name="Mayet R.A."/>
            <person name="Chen A."/>
            <person name="Demo S."/>
            <person name="Tse V.Y."/>
            <person name="Garlena R.A."/>
            <person name="Russell D.A."/>
            <person name="Pope W.H."/>
            <person name="Jacobs-Sera D."/>
            <person name="Hatfull G.F."/>
            <person name="Reddi K."/>
            <person name="Moberg-Parker J."/>
            <person name="Freise A.C."/>
        </authorList>
    </citation>
    <scope>NUCLEOTIDE SEQUENCE</scope>
</reference>
<sequence>MSQPPVRKVKITITFELQNVAAIPPLLTTDATPGELLVRVANHVGPLMRSTKLARWWRIDWTPGAKSGAIVSSKTGDKTRIGFTATKGWKL</sequence>
<dbReference type="Proteomes" id="UP000693758">
    <property type="component" value="Segment"/>
</dbReference>
<name>A0A8F3E731_9CAUD</name>
<keyword evidence="2" id="KW-1185">Reference proteome</keyword>
<proteinExistence type="predicted"/>
<accession>A0A8F3E731</accession>
<dbReference type="EMBL" id="MW862982">
    <property type="protein sequence ID" value="QWY81962.1"/>
    <property type="molecule type" value="Genomic_DNA"/>
</dbReference>
<evidence type="ECO:0000313" key="2">
    <source>
        <dbReference type="Proteomes" id="UP000693758"/>
    </source>
</evidence>